<evidence type="ECO:0000313" key="3">
    <source>
        <dbReference type="Proteomes" id="UP001345963"/>
    </source>
</evidence>
<dbReference type="EMBL" id="JAHUTI010065243">
    <property type="protein sequence ID" value="MED6253314.1"/>
    <property type="molecule type" value="Genomic_DNA"/>
</dbReference>
<reference evidence="2 3" key="1">
    <citation type="submission" date="2021-07" db="EMBL/GenBank/DDBJ databases">
        <authorList>
            <person name="Palmer J.M."/>
        </authorList>
    </citation>
    <scope>NUCLEOTIDE SEQUENCE [LARGE SCALE GENOMIC DNA]</scope>
    <source>
        <strain evidence="2 3">AT_MEX2019</strain>
        <tissue evidence="2">Muscle</tissue>
    </source>
</reference>
<sequence>MNVEITYTNVAEDGDLTTTIVDLPYIEDFGSGFPDDNYLDGTTNEICTNSDVSCQQYHVLWISALFVVMSVLLAVYIF</sequence>
<feature type="transmembrane region" description="Helical" evidence="1">
    <location>
        <begin position="59"/>
        <end position="77"/>
    </location>
</feature>
<dbReference type="Proteomes" id="UP001345963">
    <property type="component" value="Unassembled WGS sequence"/>
</dbReference>
<accession>A0ABU7BVA0</accession>
<keyword evidence="1" id="KW-0812">Transmembrane</keyword>
<evidence type="ECO:0000313" key="2">
    <source>
        <dbReference type="EMBL" id="MED6253314.1"/>
    </source>
</evidence>
<gene>
    <name evidence="2" type="ORF">ATANTOWER_026363</name>
</gene>
<organism evidence="2 3">
    <name type="scientific">Ataeniobius toweri</name>
    <dbReference type="NCBI Taxonomy" id="208326"/>
    <lineage>
        <taxon>Eukaryota</taxon>
        <taxon>Metazoa</taxon>
        <taxon>Chordata</taxon>
        <taxon>Craniata</taxon>
        <taxon>Vertebrata</taxon>
        <taxon>Euteleostomi</taxon>
        <taxon>Actinopterygii</taxon>
        <taxon>Neopterygii</taxon>
        <taxon>Teleostei</taxon>
        <taxon>Neoteleostei</taxon>
        <taxon>Acanthomorphata</taxon>
        <taxon>Ovalentaria</taxon>
        <taxon>Atherinomorphae</taxon>
        <taxon>Cyprinodontiformes</taxon>
        <taxon>Goodeidae</taxon>
        <taxon>Ataeniobius</taxon>
    </lineage>
</organism>
<name>A0ABU7BVA0_9TELE</name>
<protein>
    <submittedName>
        <fullName evidence="2">Uncharacterized protein</fullName>
    </submittedName>
</protein>
<evidence type="ECO:0000256" key="1">
    <source>
        <dbReference type="SAM" id="Phobius"/>
    </source>
</evidence>
<keyword evidence="3" id="KW-1185">Reference proteome</keyword>
<comment type="caution">
    <text evidence="2">The sequence shown here is derived from an EMBL/GenBank/DDBJ whole genome shotgun (WGS) entry which is preliminary data.</text>
</comment>
<proteinExistence type="predicted"/>
<feature type="non-terminal residue" evidence="2">
    <location>
        <position position="78"/>
    </location>
</feature>
<keyword evidence="1" id="KW-1133">Transmembrane helix</keyword>
<keyword evidence="1" id="KW-0472">Membrane</keyword>